<evidence type="ECO:0000313" key="1">
    <source>
        <dbReference type="EMBL" id="OXS80475.1"/>
    </source>
</evidence>
<evidence type="ECO:0000313" key="3">
    <source>
        <dbReference type="Proteomes" id="UP000186385"/>
    </source>
</evidence>
<reference evidence="4" key="2">
    <citation type="submission" date="2017-03" db="EMBL/GenBank/DDBJ databases">
        <title>Bacillus sp. V-88(T) DSM27956, whole genome shotgun sequencing project.</title>
        <authorList>
            <person name="Dastager S.G."/>
            <person name="Neurgaonkar P.S."/>
            <person name="Dharne M.S."/>
        </authorList>
    </citation>
    <scope>NUCLEOTIDE SEQUENCE [LARGE SCALE GENOMIC DNA]</scope>
    <source>
        <strain evidence="4">DSM 25145</strain>
    </source>
</reference>
<dbReference type="AlphaFoldDB" id="A0A1N6PT93"/>
<dbReference type="GO" id="GO:0005737">
    <property type="term" value="C:cytoplasm"/>
    <property type="evidence" value="ECO:0007669"/>
    <property type="project" value="TreeGrafter"/>
</dbReference>
<reference evidence="2 3" key="1">
    <citation type="submission" date="2017-01" db="EMBL/GenBank/DDBJ databases">
        <authorList>
            <person name="Mah S.A."/>
            <person name="Swanson W.J."/>
            <person name="Moy G.W."/>
            <person name="Vacquier V.D."/>
        </authorList>
    </citation>
    <scope>NUCLEOTIDE SEQUENCE [LARGE SCALE GENOMIC DNA]</scope>
    <source>
        <strain evidence="2 3">NIO-1016</strain>
    </source>
</reference>
<dbReference type="RefSeq" id="WP_045849750.1">
    <property type="nucleotide sequence ID" value="NZ_FTLX01000001.1"/>
</dbReference>
<dbReference type="NCBIfam" id="TIGR01668">
    <property type="entry name" value="YqeG_hyp_ppase"/>
    <property type="match status" value="1"/>
</dbReference>
<dbReference type="NCBIfam" id="TIGR01549">
    <property type="entry name" value="HAD-SF-IA-v1"/>
    <property type="match status" value="1"/>
</dbReference>
<dbReference type="OrthoDB" id="9787572at2"/>
<dbReference type="Gene3D" id="3.40.50.1000">
    <property type="entry name" value="HAD superfamily/HAD-like"/>
    <property type="match status" value="1"/>
</dbReference>
<evidence type="ECO:0008006" key="5">
    <source>
        <dbReference type="Google" id="ProtNLM"/>
    </source>
</evidence>
<evidence type="ECO:0000313" key="4">
    <source>
        <dbReference type="Proteomes" id="UP000215545"/>
    </source>
</evidence>
<dbReference type="PANTHER" id="PTHR19288:SF25">
    <property type="entry name" value="PHOSPHATIDYLGLYCEROPHOSPHATASE GEP4, MITOCHONDRIAL"/>
    <property type="match status" value="1"/>
</dbReference>
<dbReference type="STRING" id="1017273.SAMN05443094_101630"/>
<gene>
    <name evidence="1" type="ORF">B1B05_03055</name>
    <name evidence="2" type="ORF">SAMN05443094_101630</name>
</gene>
<dbReference type="NCBIfam" id="TIGR01662">
    <property type="entry name" value="HAD-SF-IIIA"/>
    <property type="match status" value="1"/>
</dbReference>
<dbReference type="SUPFAM" id="SSF56784">
    <property type="entry name" value="HAD-like"/>
    <property type="match status" value="1"/>
</dbReference>
<dbReference type="EMBL" id="MWSK01000001">
    <property type="protein sequence ID" value="OXS80475.1"/>
    <property type="molecule type" value="Genomic_DNA"/>
</dbReference>
<dbReference type="InterPro" id="IPR023214">
    <property type="entry name" value="HAD_sf"/>
</dbReference>
<accession>A0A1N6PT93</accession>
<dbReference type="Pfam" id="PF00702">
    <property type="entry name" value="Hydrolase"/>
    <property type="match status" value="1"/>
</dbReference>
<dbReference type="GO" id="GO:0008962">
    <property type="term" value="F:phosphatidylglycerophosphatase activity"/>
    <property type="evidence" value="ECO:0007669"/>
    <property type="project" value="InterPro"/>
</dbReference>
<name>A0A1N6PT93_9BACI</name>
<keyword evidence="4" id="KW-1185">Reference proteome</keyword>
<protein>
    <recommendedName>
        <fullName evidence="5">YqeG family HAD IIIA-type phosphatase</fullName>
    </recommendedName>
</protein>
<dbReference type="FunFam" id="3.40.50.1000:FF:000067">
    <property type="entry name" value="HAD phosphatase, family IIIA"/>
    <property type="match status" value="1"/>
</dbReference>
<sequence length="174" mass="20005">MLKLFLPNEQVKSVLEIDPERLKQKGIKAIITDLDNTLVAWDRPDATPELLHWFQEIRDAGIKVLIVSNNNQKRVSSFSTPLDLPFIFEARKPMGRAFRKAIKLLGVKKHETVVIGDQLLTDVFGGNRSGIHTILVIPIAATDGFWTQINRKIERQLMAFFERKGMIQWEERTK</sequence>
<proteinExistence type="predicted"/>
<dbReference type="InterPro" id="IPR036412">
    <property type="entry name" value="HAD-like_sf"/>
</dbReference>
<dbReference type="InterPro" id="IPR006439">
    <property type="entry name" value="HAD-SF_hydro_IA"/>
</dbReference>
<dbReference type="Proteomes" id="UP000215545">
    <property type="component" value="Unassembled WGS sequence"/>
</dbReference>
<dbReference type="Proteomes" id="UP000186385">
    <property type="component" value="Unassembled WGS sequence"/>
</dbReference>
<evidence type="ECO:0000313" key="2">
    <source>
        <dbReference type="EMBL" id="SIQ07541.1"/>
    </source>
</evidence>
<dbReference type="EMBL" id="FTLX01000001">
    <property type="protein sequence ID" value="SIQ07541.1"/>
    <property type="molecule type" value="Genomic_DNA"/>
</dbReference>
<reference evidence="1" key="3">
    <citation type="submission" date="2017-03" db="EMBL/GenBank/DDBJ databases">
        <authorList>
            <person name="Dastager S.G."/>
            <person name="Neurgaonkar P.S."/>
            <person name="Dharne M.S."/>
        </authorList>
    </citation>
    <scope>NUCLEOTIDE SEQUENCE</scope>
    <source>
        <strain evidence="1">DSM 25145</strain>
    </source>
</reference>
<dbReference type="InterPro" id="IPR006549">
    <property type="entry name" value="HAD-SF_hydro_IIIA"/>
</dbReference>
<organism evidence="2 3">
    <name type="scientific">Domibacillus enclensis</name>
    <dbReference type="NCBI Taxonomy" id="1017273"/>
    <lineage>
        <taxon>Bacteria</taxon>
        <taxon>Bacillati</taxon>
        <taxon>Bacillota</taxon>
        <taxon>Bacilli</taxon>
        <taxon>Bacillales</taxon>
        <taxon>Bacillaceae</taxon>
        <taxon>Domibacillus</taxon>
    </lineage>
</organism>
<dbReference type="PANTHER" id="PTHR19288">
    <property type="entry name" value="4-NITROPHENYLPHOSPHATASE-RELATED"/>
    <property type="match status" value="1"/>
</dbReference>
<dbReference type="CDD" id="cd16416">
    <property type="entry name" value="HAD_BsYqeG-like"/>
    <property type="match status" value="1"/>
</dbReference>
<dbReference type="InterPro" id="IPR010021">
    <property type="entry name" value="PGPP1/Gep4"/>
</dbReference>